<proteinExistence type="predicted"/>
<dbReference type="SUPFAM" id="SSF51445">
    <property type="entry name" value="(Trans)glycosidases"/>
    <property type="match status" value="1"/>
</dbReference>
<dbReference type="InterPro" id="IPR001547">
    <property type="entry name" value="Glyco_hydro_5"/>
</dbReference>
<dbReference type="RefSeq" id="WP_005309268.1">
    <property type="nucleotide sequence ID" value="NZ_CP011340.1"/>
</dbReference>
<name>A0A0M4D690_STRPR</name>
<protein>
    <submittedName>
        <fullName evidence="5">Glycoside hydrolase</fullName>
    </submittedName>
</protein>
<dbReference type="GO" id="GO:0004553">
    <property type="term" value="F:hydrolase activity, hydrolyzing O-glycosyl compounds"/>
    <property type="evidence" value="ECO:0007669"/>
    <property type="project" value="InterPro"/>
</dbReference>
<dbReference type="STRING" id="38300.SPRI_1196"/>
<dbReference type="InterPro" id="IPR017853">
    <property type="entry name" value="GH"/>
</dbReference>
<dbReference type="GO" id="GO:0000272">
    <property type="term" value="P:polysaccharide catabolic process"/>
    <property type="evidence" value="ECO:0007669"/>
    <property type="project" value="InterPro"/>
</dbReference>
<accession>A0A0M4D690</accession>
<evidence type="ECO:0000313" key="5">
    <source>
        <dbReference type="EMBL" id="ALC19502.1"/>
    </source>
</evidence>
<dbReference type="PANTHER" id="PTHR31263:SF0">
    <property type="entry name" value="CELLULASE FAMILY PROTEIN (AFU_ORTHOLOGUE AFUA_5G14560)"/>
    <property type="match status" value="1"/>
</dbReference>
<reference evidence="5 6" key="1">
    <citation type="submission" date="2015-08" db="EMBL/GenBank/DDBJ databases">
        <title>Genome sequence of the pristinamycin over-producing bacterium Streptomyces pristinaespiralis HCCB10218.</title>
        <authorList>
            <person name="Tian J."/>
            <person name="Yang J."/>
            <person name="Li L."/>
            <person name="Ruan L."/>
            <person name="Wei W."/>
            <person name="Zheng G."/>
            <person name="Wei Z."/>
            <person name="Yang S."/>
            <person name="Ge M."/>
            <person name="Jiang W."/>
            <person name="Lu Y."/>
        </authorList>
    </citation>
    <scope>NUCLEOTIDE SEQUENCE [LARGE SCALE GENOMIC DNA]</scope>
    <source>
        <strain evidence="5 6">HCCB 10218</strain>
    </source>
</reference>
<feature type="region of interest" description="Disordered" evidence="3">
    <location>
        <begin position="102"/>
        <end position="127"/>
    </location>
</feature>
<dbReference type="Proteomes" id="UP000060513">
    <property type="component" value="Chromosome"/>
</dbReference>
<feature type="chain" id="PRO_5043410984" evidence="4">
    <location>
        <begin position="34"/>
        <end position="673"/>
    </location>
</feature>
<gene>
    <name evidence="5" type="ORF">SPRI_1196</name>
</gene>
<organism evidence="5">
    <name type="scientific">Streptomyces pristinaespiralis</name>
    <dbReference type="NCBI Taxonomy" id="38300"/>
    <lineage>
        <taxon>Bacteria</taxon>
        <taxon>Bacillati</taxon>
        <taxon>Actinomycetota</taxon>
        <taxon>Actinomycetes</taxon>
        <taxon>Kitasatosporales</taxon>
        <taxon>Streptomycetaceae</taxon>
        <taxon>Streptomyces</taxon>
    </lineage>
</organism>
<evidence type="ECO:0000256" key="4">
    <source>
        <dbReference type="SAM" id="SignalP"/>
    </source>
</evidence>
<keyword evidence="4" id="KW-0732">Signal</keyword>
<dbReference type="OrthoDB" id="4902692at2"/>
<feature type="compositionally biased region" description="Low complexity" evidence="3">
    <location>
        <begin position="62"/>
        <end position="76"/>
    </location>
</feature>
<feature type="signal peptide" evidence="4">
    <location>
        <begin position="1"/>
        <end position="33"/>
    </location>
</feature>
<evidence type="ECO:0000256" key="3">
    <source>
        <dbReference type="SAM" id="MobiDB-lite"/>
    </source>
</evidence>
<dbReference type="PATRIC" id="fig|38300.4.peg.1277"/>
<dbReference type="KEGG" id="spri:SPRI_1196"/>
<dbReference type="PANTHER" id="PTHR31263">
    <property type="entry name" value="CELLULASE FAMILY PROTEIN (AFU_ORTHOLOGUE AFUA_5G14560)"/>
    <property type="match status" value="1"/>
</dbReference>
<keyword evidence="1 5" id="KW-0378">Hydrolase</keyword>
<evidence type="ECO:0000313" key="6">
    <source>
        <dbReference type="Proteomes" id="UP000060513"/>
    </source>
</evidence>
<dbReference type="OMA" id="EGINWTG"/>
<dbReference type="InterPro" id="IPR018087">
    <property type="entry name" value="Glyco_hydro_5_CS"/>
</dbReference>
<dbReference type="EMBL" id="CP011340">
    <property type="protein sequence ID" value="ALC19502.1"/>
    <property type="molecule type" value="Genomic_DNA"/>
</dbReference>
<feature type="compositionally biased region" description="Basic and acidic residues" evidence="3">
    <location>
        <begin position="116"/>
        <end position="127"/>
    </location>
</feature>
<dbReference type="AlphaFoldDB" id="A0A0M4D690"/>
<feature type="region of interest" description="Disordered" evidence="3">
    <location>
        <begin position="30"/>
        <end position="79"/>
    </location>
</feature>
<feature type="compositionally biased region" description="Low complexity" evidence="3">
    <location>
        <begin position="39"/>
        <end position="52"/>
    </location>
</feature>
<dbReference type="GeneID" id="97237732"/>
<evidence type="ECO:0000256" key="2">
    <source>
        <dbReference type="ARBA" id="ARBA00023295"/>
    </source>
</evidence>
<dbReference type="Gene3D" id="3.20.20.80">
    <property type="entry name" value="Glycosidases"/>
    <property type="match status" value="1"/>
</dbReference>
<keyword evidence="2" id="KW-0326">Glycosidase</keyword>
<dbReference type="Pfam" id="PF00150">
    <property type="entry name" value="Cellulase"/>
    <property type="match status" value="1"/>
</dbReference>
<dbReference type="PROSITE" id="PS00659">
    <property type="entry name" value="GLYCOSYL_HYDROL_F5"/>
    <property type="match status" value="1"/>
</dbReference>
<evidence type="ECO:0000256" key="1">
    <source>
        <dbReference type="ARBA" id="ARBA00022801"/>
    </source>
</evidence>
<sequence>MDGSLGKAKVLVATALAALLASTAATIPAEATASPRPPAADAAVTAGSGATPVPSPGPVPSSPAGVPSPGSALSSATDWTPPLSTRGRYIVDAHGNRFKLRSGNWHGASGTWTGTGDREAAANHHAGEKADRIPLGLDRAPVSEIVAGFRELGLNSVRLPFSNEMVHDRRVVADASVAANPALRGRTPLQVYDAVVAALTGAGLAVILNNHTNTTRWCCGVDGNERWNASRSDVEWEADWLFMARRYRDDPRVVGADLYNEVRRSVWDDPNWGLGDRHDWFAASQRLGDRILQEANPDLLIVVEGINWTGVPVDGLPHGRPTLEPVQRLSHTLVRSGKLVYSAHFYDYTGPHHTGATGPGETSDNRYRDFGRDELFDVLDRQAFYVAGQADRHFTAPVWISEFGIGGRDEHGEKPRAWFENFVDHLIARDADFAYWPMVGWHEDRKGNGWALLHWDSAGRRIGVLDGDDWRAGAWSRLVAAQGRTGHVPSTDRWSMLGPDHGDHVQSLRMRAVGDWDAGARKAACPDGQRLAGLAHTGNRGLCTDTAARDLWAADGPYEVVRDERHVRPGGDWAWGYTKLQCPAGHFLTGYSVRGSAVSAALCAAARTPLGTDGRTVWFDRGDNRPPEARGGDFAHGRFKGQCADDEYAAGVAYTGRVGSSRTPDALLCQKLG</sequence>